<proteinExistence type="predicted"/>
<evidence type="ECO:0000313" key="1">
    <source>
        <dbReference type="EMBL" id="CDW27499.1"/>
    </source>
</evidence>
<organism evidence="1">
    <name type="scientific">Lepeophtheirus salmonis</name>
    <name type="common">Salmon louse</name>
    <name type="synonym">Caligus salmonis</name>
    <dbReference type="NCBI Taxonomy" id="72036"/>
    <lineage>
        <taxon>Eukaryota</taxon>
        <taxon>Metazoa</taxon>
        <taxon>Ecdysozoa</taxon>
        <taxon>Arthropoda</taxon>
        <taxon>Crustacea</taxon>
        <taxon>Multicrustacea</taxon>
        <taxon>Hexanauplia</taxon>
        <taxon>Copepoda</taxon>
        <taxon>Siphonostomatoida</taxon>
        <taxon>Caligidae</taxon>
        <taxon>Lepeophtheirus</taxon>
    </lineage>
</organism>
<sequence length="41" mass="4848">MIELTRDPFSFRVHNFLQEAEDIEKQFLDLVHNSTENPEAS</sequence>
<reference evidence="1" key="1">
    <citation type="submission" date="2014-05" db="EMBL/GenBank/DDBJ databases">
        <authorList>
            <person name="Chronopoulou M."/>
        </authorList>
    </citation>
    <scope>NUCLEOTIDE SEQUENCE</scope>
    <source>
        <tissue evidence="1">Whole organism</tissue>
    </source>
</reference>
<dbReference type="EMBL" id="HACA01010138">
    <property type="protein sequence ID" value="CDW27499.1"/>
    <property type="molecule type" value="Transcribed_RNA"/>
</dbReference>
<protein>
    <submittedName>
        <fullName evidence="1">Uncharacterized protein</fullName>
    </submittedName>
</protein>
<name>A0A0K2TNG0_LEPSM</name>
<dbReference type="AlphaFoldDB" id="A0A0K2TNG0"/>
<accession>A0A0K2TNG0</accession>